<evidence type="ECO:0000256" key="1">
    <source>
        <dbReference type="SAM" id="Phobius"/>
    </source>
</evidence>
<evidence type="ECO:0000313" key="2">
    <source>
        <dbReference type="EMBL" id="CAB4138546.1"/>
    </source>
</evidence>
<organism evidence="2">
    <name type="scientific">uncultured Caudovirales phage</name>
    <dbReference type="NCBI Taxonomy" id="2100421"/>
    <lineage>
        <taxon>Viruses</taxon>
        <taxon>Duplodnaviria</taxon>
        <taxon>Heunggongvirae</taxon>
        <taxon>Uroviricota</taxon>
        <taxon>Caudoviricetes</taxon>
        <taxon>Peduoviridae</taxon>
        <taxon>Maltschvirus</taxon>
        <taxon>Maltschvirus maltsch</taxon>
    </lineage>
</organism>
<sequence length="41" mass="4961">MKDMIQTFKWKWKSNRLEFIGSILSIMTLGLIYYIVLNVCY</sequence>
<protein>
    <submittedName>
        <fullName evidence="2">Uncharacterized protein</fullName>
    </submittedName>
</protein>
<keyword evidence="1" id="KW-1133">Transmembrane helix</keyword>
<gene>
    <name evidence="2" type="ORF">UFOVP331_106</name>
</gene>
<accession>A0A6J5M0B5</accession>
<keyword evidence="1" id="KW-0812">Transmembrane</keyword>
<keyword evidence="1" id="KW-0472">Membrane</keyword>
<proteinExistence type="predicted"/>
<feature type="transmembrane region" description="Helical" evidence="1">
    <location>
        <begin position="20"/>
        <end position="37"/>
    </location>
</feature>
<name>A0A6J5M0B5_9CAUD</name>
<dbReference type="EMBL" id="LR796345">
    <property type="protein sequence ID" value="CAB4138546.1"/>
    <property type="molecule type" value="Genomic_DNA"/>
</dbReference>
<reference evidence="2" key="1">
    <citation type="submission" date="2020-04" db="EMBL/GenBank/DDBJ databases">
        <authorList>
            <person name="Chiriac C."/>
            <person name="Salcher M."/>
            <person name="Ghai R."/>
            <person name="Kavagutti S V."/>
        </authorList>
    </citation>
    <scope>NUCLEOTIDE SEQUENCE</scope>
</reference>